<feature type="compositionally biased region" description="Acidic residues" evidence="2">
    <location>
        <begin position="1841"/>
        <end position="1850"/>
    </location>
</feature>
<evidence type="ECO:0000313" key="4">
    <source>
        <dbReference type="Proteomes" id="UP001431783"/>
    </source>
</evidence>
<proteinExistence type="predicted"/>
<dbReference type="PANTHER" id="PTHR13958">
    <property type="entry name" value="CENTROSOME-ASSOCIATED PROTEIN 350"/>
    <property type="match status" value="1"/>
</dbReference>
<dbReference type="PANTHER" id="PTHR13958:SF3">
    <property type="entry name" value="CAP-GLY DOMAIN-CONTAINING PROTEIN-RELATED"/>
    <property type="match status" value="1"/>
</dbReference>
<feature type="region of interest" description="Disordered" evidence="2">
    <location>
        <begin position="167"/>
        <end position="207"/>
    </location>
</feature>
<feature type="region of interest" description="Disordered" evidence="2">
    <location>
        <begin position="1124"/>
        <end position="1150"/>
    </location>
</feature>
<evidence type="ECO:0008006" key="5">
    <source>
        <dbReference type="Google" id="ProtNLM"/>
    </source>
</evidence>
<feature type="compositionally biased region" description="Polar residues" evidence="2">
    <location>
        <begin position="1862"/>
        <end position="1871"/>
    </location>
</feature>
<dbReference type="EMBL" id="JARQZJ010000006">
    <property type="protein sequence ID" value="KAK9871491.1"/>
    <property type="molecule type" value="Genomic_DNA"/>
</dbReference>
<dbReference type="PROSITE" id="PS50096">
    <property type="entry name" value="IQ"/>
    <property type="match status" value="1"/>
</dbReference>
<feature type="compositionally biased region" description="Basic and acidic residues" evidence="2">
    <location>
        <begin position="1851"/>
        <end position="1861"/>
    </location>
</feature>
<feature type="coiled-coil region" evidence="1">
    <location>
        <begin position="1036"/>
        <end position="1096"/>
    </location>
</feature>
<dbReference type="SMART" id="SM00015">
    <property type="entry name" value="IQ"/>
    <property type="match status" value="1"/>
</dbReference>
<comment type="caution">
    <text evidence="3">The sequence shown here is derived from an EMBL/GenBank/DDBJ whole genome shotgun (WGS) entry which is preliminary data.</text>
</comment>
<protein>
    <recommendedName>
        <fullName evidence="5">Centrosome-associated protein 350</fullName>
    </recommendedName>
</protein>
<dbReference type="Proteomes" id="UP001431783">
    <property type="component" value="Unassembled WGS sequence"/>
</dbReference>
<feature type="coiled-coil region" evidence="1">
    <location>
        <begin position="9"/>
        <end position="36"/>
    </location>
</feature>
<evidence type="ECO:0000313" key="3">
    <source>
        <dbReference type="EMBL" id="KAK9871491.1"/>
    </source>
</evidence>
<dbReference type="CDD" id="cd23767">
    <property type="entry name" value="IQCD"/>
    <property type="match status" value="1"/>
</dbReference>
<dbReference type="InterPro" id="IPR028750">
    <property type="entry name" value="CEP350/CC187"/>
</dbReference>
<evidence type="ECO:0000256" key="1">
    <source>
        <dbReference type="SAM" id="Coils"/>
    </source>
</evidence>
<name>A0AAW1TTK3_9CUCU</name>
<keyword evidence="4" id="KW-1185">Reference proteome</keyword>
<feature type="region of interest" description="Disordered" evidence="2">
    <location>
        <begin position="1270"/>
        <end position="1289"/>
    </location>
</feature>
<feature type="region of interest" description="Disordered" evidence="2">
    <location>
        <begin position="1821"/>
        <end position="1882"/>
    </location>
</feature>
<feature type="region of interest" description="Disordered" evidence="2">
    <location>
        <begin position="118"/>
        <end position="139"/>
    </location>
</feature>
<dbReference type="GO" id="GO:0008017">
    <property type="term" value="F:microtubule binding"/>
    <property type="evidence" value="ECO:0007669"/>
    <property type="project" value="InterPro"/>
</dbReference>
<accession>A0AAW1TTK3</accession>
<dbReference type="Pfam" id="PF00612">
    <property type="entry name" value="IQ"/>
    <property type="match status" value="1"/>
</dbReference>
<keyword evidence="1" id="KW-0175">Coiled coil</keyword>
<gene>
    <name evidence="3" type="ORF">WA026_012863</name>
</gene>
<organism evidence="3 4">
    <name type="scientific">Henosepilachna vigintioctopunctata</name>
    <dbReference type="NCBI Taxonomy" id="420089"/>
    <lineage>
        <taxon>Eukaryota</taxon>
        <taxon>Metazoa</taxon>
        <taxon>Ecdysozoa</taxon>
        <taxon>Arthropoda</taxon>
        <taxon>Hexapoda</taxon>
        <taxon>Insecta</taxon>
        <taxon>Pterygota</taxon>
        <taxon>Neoptera</taxon>
        <taxon>Endopterygota</taxon>
        <taxon>Coleoptera</taxon>
        <taxon>Polyphaga</taxon>
        <taxon>Cucujiformia</taxon>
        <taxon>Coccinelloidea</taxon>
        <taxon>Coccinellidae</taxon>
        <taxon>Epilachninae</taxon>
        <taxon>Epilachnini</taxon>
        <taxon>Henosepilachna</taxon>
    </lineage>
</organism>
<feature type="compositionally biased region" description="Polar residues" evidence="2">
    <location>
        <begin position="1140"/>
        <end position="1150"/>
    </location>
</feature>
<reference evidence="3 4" key="1">
    <citation type="submission" date="2023-03" db="EMBL/GenBank/DDBJ databases">
        <title>Genome insight into feeding habits of ladybird beetles.</title>
        <authorList>
            <person name="Li H.-S."/>
            <person name="Huang Y.-H."/>
            <person name="Pang H."/>
        </authorList>
    </citation>
    <scope>NUCLEOTIDE SEQUENCE [LARGE SCALE GENOMIC DNA]</scope>
    <source>
        <strain evidence="3">SYSU_2023b</strain>
        <tissue evidence="3">Whole body</tissue>
    </source>
</reference>
<feature type="compositionally biased region" description="Basic and acidic residues" evidence="2">
    <location>
        <begin position="167"/>
        <end position="183"/>
    </location>
</feature>
<dbReference type="GO" id="GO:0034453">
    <property type="term" value="P:microtubule anchoring"/>
    <property type="evidence" value="ECO:0007669"/>
    <property type="project" value="InterPro"/>
</dbReference>
<dbReference type="GO" id="GO:0005813">
    <property type="term" value="C:centrosome"/>
    <property type="evidence" value="ECO:0007669"/>
    <property type="project" value="InterPro"/>
</dbReference>
<evidence type="ECO:0000256" key="2">
    <source>
        <dbReference type="SAM" id="MobiDB-lite"/>
    </source>
</evidence>
<feature type="region of interest" description="Disordered" evidence="2">
    <location>
        <begin position="434"/>
        <end position="454"/>
    </location>
</feature>
<sequence>MDIKEKNNSIEMGKRINETKREIAQLNEELETLINSNFNKHNSIDKDQKTNLGKIGPIPPIVKRIDNSIKAPNMVSNVNLKYSNRRNMTPINFSTNMDNIETLCKRNKSYNKESAKAYMRQQREKREEERKKLSSKSKIDQEIRKQKLLELQQKSLALVHRNIKLSQERSKSRDNRQPIRIDKSVCSNKTTKIQNKEAGNHDSNTPRVKNASRLRFQNDISKNNQIKPDTRKYNMQNVPEVKLKTSSNECVIKDDSKQDQSHLEVQPSVSHKNITFCADNMDCLPYADKDLAATKIQAFYRGYQLRKKIKSKSTDFTRLQNYSKETQTNVQEQQIITPVWLQTPSIDPYPCNFINTVKRKLQFVVNSVNSRDVGTQSSIIGSCSHEPYKFYNKNEGNHQIDVKTRIEDRLISFNSHRYSNLDAGALQHMVLVHKESKTGHNSKRSTESESDTSKNITDLTSEVVLIPNHTVEAVPVSLEQSKNLAINTDKIRDLHLTDPSKRNIANSHTFTKVLRDSVDIDQSISKKSYTFNFYDDQNSDVDYCAEESDKQKYVKSPRDSILSFNKCYYKNESNDKILINSSLGSSQSGECVKECSRSSVRRPISSKNICSDRHPSNSNIARESNMCETSDILDIIENIENSINTSLISHISDNKSDTSCATSNKSKKSTTISISENSVSKNYTSSVETANALLKPTLSQINLPNNMHIENKNSSSILMPINSSGLLALKKSINSNYEEKKQTAAEPSQVITCSSKQLSSNIRAKNLKPNKIIEKTSISTEYSHLEKQVSQQKNLSGQSEVTSSYASSFCSENTNSAEENKIVKSKETPKSELNNMDLGNDIVNNLDNEIDTNNIVKNINTKICQTKGDMNEIHLKFEAEVHLLNDFNESLKQFMAVEKAFETIKNKNEECCASVRDRNSSICNGPNYSEKSNISMNISKGTFSSVNLCRGSEINDSFLSNDSLMRTAWKSLDNSLDFEISNIDENIEKSSITIPEKFPNNLTGLSIKMFEQLIKDEDVRIENLKTILKIREQALLDRTKGELAWLEIQRKHLKETGRVHEASLVKKKQRGILLKHQQERREMQRLKQLQKMQSNERKTILKEQRNLIKAKLISEKVMSDMKIHAPRKRQSNGPMKVLKSSGSIHSETSLTKKTSDYEEILSITSKSQSIRLSEVDSSRDLVVNTDETNIRMVGSQNNLSNMKKALLMRQTALMERRKAVEDLLYRHQKLLEEEKKIEELEMAANAIIMQIPTINQLKSIDGSKLKLRDKNLKENSHKTELSEKSRVDNSMHLLQSSQNQLHDETTNNKHDYQAQCKGSPSTNSIDRASEINANTSYSNIMITDNKKLDHCNDSVSKKSFEYSEDFEINTEDTVNDLSLLPDTNENNLSSISDLIQDFSQIEQGISMLSKKFEPAQCSVASHNSYSDIESNNEFDQSVIETNKMQHFNNKTVENNLSFPIETMQCNDTNKKNESSQKFYSLLESSEKDNLSDSENMVSSISTIADPLTSIKEGTTNSSKITNNKFIVDVIPSTGVLSQHSRSEVIPSLLSNGASVTYSENTGKPSQFDNHISHYKTSAIEPVTAEVEDRIPSDNLTTHEDLQKYETVHESSIIHTLSEDPTKSKVCDEIVTEEPNSIHSIASTSMEGIQNENISVCEKQVIHNPTESESNENIYEGIDISLQNTYSNKPFEAHSLKLEQSNSDLKQEEKSNTINSICETPQLELYKEQQNDIKEITLSENISSEQTINEDIPDLNNSQLCYADNQISNVNSLNSCNKENKCTSNTTTENRSDKSYSGIVKLFENELCKTNSNTTDISEKLSTDSEHLDISELSPSDNSDNYTDDFEDDKELDSLSVKDTKNDTNVSSSQSESEMKNKKSIHNKGNEVLMMKIDLTSEEFNNQASIVVMSDNKAYFEENVSNNDKNTDVCISGKELSCVLDDKNISYIEDKVVTEQILTKRRDEEHFEIMKPEDIPVNMTIQLSEDFTIDSPKSIQDKDIHHQDHYVTTYEDITPVNSPEAVSPIKSSSLPSMNIFGSEAEELLKKQIAIEQEIKHLEQQQKEHLPFVYMREIPNKPPPPYTPPSSLNNQTSTILPSKVEDLTEICNYSAKVLYNAYLSNKLNDVTFSETDFKSINQTKSTKECCLFVFDLCREVVKNHYKKFEKDNVPYWLKASRDSNVILGKPFDYYQLEKHINAEVKHLLGFEKKYIRENSVIRWSKKKKDHVDEILALESQFEENEWLDYEKDELMVKNEITNEIFNVLLEETVDIYKKIFS</sequence>
<dbReference type="InterPro" id="IPR000048">
    <property type="entry name" value="IQ_motif_EF-hand-BS"/>
</dbReference>